<dbReference type="PANTHER" id="PTHR33840:SF2">
    <property type="entry name" value="TLE1 PHOSPHOLIPASE DOMAIN-CONTAINING PROTEIN"/>
    <property type="match status" value="1"/>
</dbReference>
<protein>
    <recommendedName>
        <fullName evidence="2">T6SS Phospholipase effector Tle1-like catalytic domain-containing protein</fullName>
    </recommendedName>
</protein>
<dbReference type="OrthoDB" id="3162439at2759"/>
<reference evidence="3 4" key="1">
    <citation type="submission" date="2014-11" db="EMBL/GenBank/DDBJ databases">
        <authorList>
            <person name="Wibberg Daniel"/>
        </authorList>
    </citation>
    <scope>NUCLEOTIDE SEQUENCE [LARGE SCALE GENOMIC DNA]</scope>
    <source>
        <strain evidence="3">Rhizoctonia solani AG1-IB 7/3/14</strain>
    </source>
</reference>
<keyword evidence="4" id="KW-1185">Reference proteome</keyword>
<dbReference type="STRING" id="1108050.A0A0B7FAH7"/>
<evidence type="ECO:0000256" key="1">
    <source>
        <dbReference type="SAM" id="MobiDB-lite"/>
    </source>
</evidence>
<evidence type="ECO:0000313" key="4">
    <source>
        <dbReference type="Proteomes" id="UP000059188"/>
    </source>
</evidence>
<dbReference type="EMBL" id="LN679111">
    <property type="protein sequence ID" value="CEL53218.1"/>
    <property type="molecule type" value="Genomic_DNA"/>
</dbReference>
<sequence>MHLDSSQSLSLYSLEIVPRAAPTDSVIVRATSKSEDCAFDYPKDAEVNLSECVGLNKSNHKLEWGLSEFQLHAKSVTIEAPHGLGYERHLFVELKEDGRTLALNLDDYLGLVEYYHEQDGEIRTKLGKKPEGSKRSIVLCFDGTSNQFSNQNTNVVKLMELLKKDDPSQQMVYYQAGVGTYSAPGFLTGVGEGIAAKADEGVAWYLYQHVIDGYRYLMQTYRAGDQISIFGFSRGAYTARALAGMLYLVGLLPRHNLEQVPFAYQVYAEWKPKDDPTSTSNNKAAPKLNTEPSDPVPYADSPKDIDPRAFKRAYCTPVTIAFLGVWDTVGSVGALRRKTLPYIGHNPGVKFFRQALALDENRGNFIPSLWDHSKTSKQSALEVWFKGGHCDVGGGAGPPESFIPDDAAPQKPEPRLSNISLRWMVRQCLTSRVHILFDPKAMRHYRKHGILEERSPGTSESVIQHQIEALDAHDVEKAPSLMYGEDSWTGFGWRLLDKAPLPKPGQISKGHKWQETDWRPNNGAPRIIHLADPKSQIRLHASVYAHIQNLADDKKEGTYIPAAIWSGWEDGHWPILEEGHIKSVTLSKSPNDTAFTRALNMDWKEKQPPQSASWSETIGGWLKWR</sequence>
<dbReference type="PANTHER" id="PTHR33840">
    <property type="match status" value="1"/>
</dbReference>
<dbReference type="SUPFAM" id="SSF53474">
    <property type="entry name" value="alpha/beta-Hydrolases"/>
    <property type="match status" value="1"/>
</dbReference>
<dbReference type="AlphaFoldDB" id="A0A0B7FAH7"/>
<dbReference type="Pfam" id="PF09994">
    <property type="entry name" value="T6SS_Tle1-like_cat"/>
    <property type="match status" value="1"/>
</dbReference>
<feature type="region of interest" description="Disordered" evidence="1">
    <location>
        <begin position="606"/>
        <end position="625"/>
    </location>
</feature>
<dbReference type="Proteomes" id="UP000059188">
    <property type="component" value="Unassembled WGS sequence"/>
</dbReference>
<name>A0A0B7FAH7_THACB</name>
<dbReference type="InterPro" id="IPR029058">
    <property type="entry name" value="AB_hydrolase_fold"/>
</dbReference>
<feature type="region of interest" description="Disordered" evidence="1">
    <location>
        <begin position="272"/>
        <end position="302"/>
    </location>
</feature>
<feature type="domain" description="T6SS Phospholipase effector Tle1-like catalytic" evidence="2">
    <location>
        <begin position="135"/>
        <end position="427"/>
    </location>
</feature>
<proteinExistence type="predicted"/>
<evidence type="ECO:0000259" key="2">
    <source>
        <dbReference type="Pfam" id="PF09994"/>
    </source>
</evidence>
<evidence type="ECO:0000313" key="3">
    <source>
        <dbReference type="EMBL" id="CEL53218.1"/>
    </source>
</evidence>
<accession>A0A0B7FAH7</accession>
<dbReference type="InterPro" id="IPR018712">
    <property type="entry name" value="Tle1-like_cat"/>
</dbReference>
<gene>
    <name evidence="3" type="ORF">RSOLAG1IB_06184</name>
</gene>
<organism evidence="3 4">
    <name type="scientific">Thanatephorus cucumeris (strain AG1-IB / isolate 7/3/14)</name>
    <name type="common">Lettuce bottom rot fungus</name>
    <name type="synonym">Rhizoctonia solani</name>
    <dbReference type="NCBI Taxonomy" id="1108050"/>
    <lineage>
        <taxon>Eukaryota</taxon>
        <taxon>Fungi</taxon>
        <taxon>Dikarya</taxon>
        <taxon>Basidiomycota</taxon>
        <taxon>Agaricomycotina</taxon>
        <taxon>Agaricomycetes</taxon>
        <taxon>Cantharellales</taxon>
        <taxon>Ceratobasidiaceae</taxon>
        <taxon>Rhizoctonia</taxon>
        <taxon>Rhizoctonia solani AG-1</taxon>
    </lineage>
</organism>